<reference evidence="3 4" key="1">
    <citation type="submission" date="2016-10" db="EMBL/GenBank/DDBJ databases">
        <title>Arsenicibacter rosenii gen. nov., sp. nov., an efficient arsenic-methylating bacterium isolated from an arsenic-contaminated paddy soil.</title>
        <authorList>
            <person name="Huang K."/>
        </authorList>
    </citation>
    <scope>NUCLEOTIDE SEQUENCE [LARGE SCALE GENOMIC DNA]</scope>
    <source>
        <strain evidence="3 4">SM-1</strain>
    </source>
</reference>
<dbReference type="Proteomes" id="UP000181790">
    <property type="component" value="Unassembled WGS sequence"/>
</dbReference>
<keyword evidence="1" id="KW-0092">Biotin</keyword>
<dbReference type="InterPro" id="IPR011053">
    <property type="entry name" value="Single_hybrid_motif"/>
</dbReference>
<dbReference type="FunFam" id="2.40.50.100:FF:000003">
    <property type="entry name" value="Acetyl-CoA carboxylase biotin carboxyl carrier protein"/>
    <property type="match status" value="1"/>
</dbReference>
<dbReference type="OrthoDB" id="9812676at2"/>
<dbReference type="Pfam" id="PF00364">
    <property type="entry name" value="Biotin_lipoyl"/>
    <property type="match status" value="1"/>
</dbReference>
<name>A0A1S2VCC3_9BACT</name>
<dbReference type="SUPFAM" id="SSF51230">
    <property type="entry name" value="Single hybrid motif"/>
    <property type="match status" value="1"/>
</dbReference>
<dbReference type="EMBL" id="MORL01000031">
    <property type="protein sequence ID" value="OIN55965.1"/>
    <property type="molecule type" value="Genomic_DNA"/>
</dbReference>
<sequence length="166" mass="18227">MYQATVNGGSPQKIAFSGGVPVLNEEPFHWNLVRLSDRTFHILHKNRSFTAEVLSVDTAEKTISLKINQTIHQVAVKDRFDMLLEQMGMSSAAKSKLNDLKAPMPGLIVSVNVQPGDVVAKGDSVLILEAMKMENNIKSPGEGTIKSIRVAKGDRVEKNQVLIDFV</sequence>
<protein>
    <submittedName>
        <fullName evidence="3">Acetyl-CoA carboxylase biotin carboxyl carrier protein subunit</fullName>
    </submittedName>
</protein>
<dbReference type="PROSITE" id="PS50968">
    <property type="entry name" value="BIOTINYL_LIPOYL"/>
    <property type="match status" value="1"/>
</dbReference>
<dbReference type="PANTHER" id="PTHR45266:SF3">
    <property type="entry name" value="OXALOACETATE DECARBOXYLASE ALPHA CHAIN"/>
    <property type="match status" value="1"/>
</dbReference>
<dbReference type="RefSeq" id="WP_071506425.1">
    <property type="nucleotide sequence ID" value="NZ_MORL01000031.1"/>
</dbReference>
<dbReference type="InterPro" id="IPR001882">
    <property type="entry name" value="Biotin_BS"/>
</dbReference>
<dbReference type="AlphaFoldDB" id="A0A1S2VCC3"/>
<evidence type="ECO:0000256" key="1">
    <source>
        <dbReference type="ARBA" id="ARBA00023267"/>
    </source>
</evidence>
<evidence type="ECO:0000259" key="2">
    <source>
        <dbReference type="PROSITE" id="PS50968"/>
    </source>
</evidence>
<dbReference type="Gene3D" id="2.40.50.100">
    <property type="match status" value="1"/>
</dbReference>
<accession>A0A1S2VCC3</accession>
<gene>
    <name evidence="3" type="ORF">BLX24_27385</name>
</gene>
<comment type="caution">
    <text evidence="3">The sequence shown here is derived from an EMBL/GenBank/DDBJ whole genome shotgun (WGS) entry which is preliminary data.</text>
</comment>
<evidence type="ECO:0000313" key="4">
    <source>
        <dbReference type="Proteomes" id="UP000181790"/>
    </source>
</evidence>
<dbReference type="PROSITE" id="PS00188">
    <property type="entry name" value="BIOTIN"/>
    <property type="match status" value="1"/>
</dbReference>
<dbReference type="InterPro" id="IPR050709">
    <property type="entry name" value="Biotin_Carboxyl_Carrier/Decarb"/>
</dbReference>
<evidence type="ECO:0000313" key="3">
    <source>
        <dbReference type="EMBL" id="OIN55965.1"/>
    </source>
</evidence>
<dbReference type="CDD" id="cd06850">
    <property type="entry name" value="biotinyl_domain"/>
    <property type="match status" value="1"/>
</dbReference>
<feature type="domain" description="Lipoyl-binding" evidence="2">
    <location>
        <begin position="84"/>
        <end position="166"/>
    </location>
</feature>
<organism evidence="3 4">
    <name type="scientific">Arsenicibacter rosenii</name>
    <dbReference type="NCBI Taxonomy" id="1750698"/>
    <lineage>
        <taxon>Bacteria</taxon>
        <taxon>Pseudomonadati</taxon>
        <taxon>Bacteroidota</taxon>
        <taxon>Cytophagia</taxon>
        <taxon>Cytophagales</taxon>
        <taxon>Spirosomataceae</taxon>
        <taxon>Arsenicibacter</taxon>
    </lineage>
</organism>
<dbReference type="InterPro" id="IPR000089">
    <property type="entry name" value="Biotin_lipoyl"/>
</dbReference>
<dbReference type="PANTHER" id="PTHR45266">
    <property type="entry name" value="OXALOACETATE DECARBOXYLASE ALPHA CHAIN"/>
    <property type="match status" value="1"/>
</dbReference>
<proteinExistence type="predicted"/>
<keyword evidence="4" id="KW-1185">Reference proteome</keyword>